<evidence type="ECO:0000313" key="2">
    <source>
        <dbReference type="Proteomes" id="UP000192911"/>
    </source>
</evidence>
<proteinExistence type="predicted"/>
<gene>
    <name evidence="1" type="ORF">SAMN06295900_106284</name>
</gene>
<dbReference type="Proteomes" id="UP000192911">
    <property type="component" value="Unassembled WGS sequence"/>
</dbReference>
<dbReference type="AlphaFoldDB" id="A0A1X7ETH5"/>
<name>A0A1X7ETH5_TRICW</name>
<accession>A0A1X7ETH5</accession>
<dbReference type="RefSeq" id="WP_085228113.1">
    <property type="nucleotide sequence ID" value="NZ_BSQD01000006.1"/>
</dbReference>
<protein>
    <recommendedName>
        <fullName evidence="3">Lipoprotein</fullName>
    </recommendedName>
</protein>
<organism evidence="1 2">
    <name type="scientific">Trinickia caryophylli</name>
    <name type="common">Paraburkholderia caryophylli</name>
    <dbReference type="NCBI Taxonomy" id="28094"/>
    <lineage>
        <taxon>Bacteria</taxon>
        <taxon>Pseudomonadati</taxon>
        <taxon>Pseudomonadota</taxon>
        <taxon>Betaproteobacteria</taxon>
        <taxon>Burkholderiales</taxon>
        <taxon>Burkholderiaceae</taxon>
        <taxon>Trinickia</taxon>
    </lineage>
</organism>
<dbReference type="PROSITE" id="PS51257">
    <property type="entry name" value="PROKAR_LIPOPROTEIN"/>
    <property type="match status" value="1"/>
</dbReference>
<keyword evidence="2" id="KW-1185">Reference proteome</keyword>
<dbReference type="STRING" id="28094.SAMN06295900_106284"/>
<dbReference type="GeneID" id="95550664"/>
<sequence>MRGSTRGIWAVACVLLGGCAGMVGPGAPSLSALEQVCGAQTDFGGDTQSVYSAYLDAYVAYRHGRLPQQAYCAFQSSIAERHAALAAAGPGARAQWADFFNDARARALSWRAAVDPSLRGG</sequence>
<dbReference type="OrthoDB" id="9006353at2"/>
<evidence type="ECO:0008006" key="3">
    <source>
        <dbReference type="Google" id="ProtNLM"/>
    </source>
</evidence>
<reference evidence="2" key="1">
    <citation type="submission" date="2017-04" db="EMBL/GenBank/DDBJ databases">
        <authorList>
            <person name="Varghese N."/>
            <person name="Submissions S."/>
        </authorList>
    </citation>
    <scope>NUCLEOTIDE SEQUENCE [LARGE SCALE GENOMIC DNA]</scope>
    <source>
        <strain evidence="2">Ballard 720</strain>
    </source>
</reference>
<evidence type="ECO:0000313" key="1">
    <source>
        <dbReference type="EMBL" id="SMF39876.1"/>
    </source>
</evidence>
<dbReference type="EMBL" id="FXAH01000006">
    <property type="protein sequence ID" value="SMF39876.1"/>
    <property type="molecule type" value="Genomic_DNA"/>
</dbReference>